<name>A0A0E9XR28_ANGAN</name>
<dbReference type="AlphaFoldDB" id="A0A0E9XR28"/>
<organism evidence="1">
    <name type="scientific">Anguilla anguilla</name>
    <name type="common">European freshwater eel</name>
    <name type="synonym">Muraena anguilla</name>
    <dbReference type="NCBI Taxonomy" id="7936"/>
    <lineage>
        <taxon>Eukaryota</taxon>
        <taxon>Metazoa</taxon>
        <taxon>Chordata</taxon>
        <taxon>Craniata</taxon>
        <taxon>Vertebrata</taxon>
        <taxon>Euteleostomi</taxon>
        <taxon>Actinopterygii</taxon>
        <taxon>Neopterygii</taxon>
        <taxon>Teleostei</taxon>
        <taxon>Anguilliformes</taxon>
        <taxon>Anguillidae</taxon>
        <taxon>Anguilla</taxon>
    </lineage>
</organism>
<reference evidence="1" key="1">
    <citation type="submission" date="2014-11" db="EMBL/GenBank/DDBJ databases">
        <authorList>
            <person name="Amaro Gonzalez C."/>
        </authorList>
    </citation>
    <scope>NUCLEOTIDE SEQUENCE</scope>
</reference>
<accession>A0A0E9XR28</accession>
<reference evidence="1" key="2">
    <citation type="journal article" date="2015" name="Fish Shellfish Immunol.">
        <title>Early steps in the European eel (Anguilla anguilla)-Vibrio vulnificus interaction in the gills: Role of the RtxA13 toxin.</title>
        <authorList>
            <person name="Callol A."/>
            <person name="Pajuelo D."/>
            <person name="Ebbesson L."/>
            <person name="Teles M."/>
            <person name="MacKenzie S."/>
            <person name="Amaro C."/>
        </authorList>
    </citation>
    <scope>NUCLEOTIDE SEQUENCE</scope>
</reference>
<dbReference type="EMBL" id="GBXM01003478">
    <property type="protein sequence ID" value="JAI05100.1"/>
    <property type="molecule type" value="Transcribed_RNA"/>
</dbReference>
<sequence>MADLNCRQCISRRADLSESCVGIMRQ</sequence>
<evidence type="ECO:0000313" key="1">
    <source>
        <dbReference type="EMBL" id="JAI05100.1"/>
    </source>
</evidence>
<protein>
    <submittedName>
        <fullName evidence="1">Uncharacterized protein</fullName>
    </submittedName>
</protein>
<proteinExistence type="predicted"/>